<evidence type="ECO:0000313" key="2">
    <source>
        <dbReference type="EMBL" id="MBX15912.1"/>
    </source>
</evidence>
<reference evidence="2" key="1">
    <citation type="submission" date="2018-02" db="EMBL/GenBank/DDBJ databases">
        <title>Rhizophora mucronata_Transcriptome.</title>
        <authorList>
            <person name="Meera S.P."/>
            <person name="Sreeshan A."/>
            <person name="Augustine A."/>
        </authorList>
    </citation>
    <scope>NUCLEOTIDE SEQUENCE</scope>
    <source>
        <tissue evidence="2">Leaf</tissue>
    </source>
</reference>
<sequence length="204" mass="23426">MVRPSSSSSSSKAKIEEEDDNGKQKQQNPEAVERRRLKKLAFSNNLLSKTPAKPLSQLAPSRTVLKHRGKDILRKSQRRNRFLFSFPGLLAPISGAGKIGDLQNLGSKNPVLYVNFPQGQMKLFGTIVYPKNRYLTLHFSKGGKNVMCEDYFDNMIVFSEAWWIGRKEDNPEEARLDFPKELFEVELVQHLSIRKLFRKVEEDT</sequence>
<dbReference type="EMBL" id="GGEC01035428">
    <property type="protein sequence ID" value="MBX15912.1"/>
    <property type="molecule type" value="Transcribed_RNA"/>
</dbReference>
<feature type="region of interest" description="Disordered" evidence="1">
    <location>
        <begin position="1"/>
        <end position="35"/>
    </location>
</feature>
<organism evidence="2">
    <name type="scientific">Rhizophora mucronata</name>
    <name type="common">Asiatic mangrove</name>
    <dbReference type="NCBI Taxonomy" id="61149"/>
    <lineage>
        <taxon>Eukaryota</taxon>
        <taxon>Viridiplantae</taxon>
        <taxon>Streptophyta</taxon>
        <taxon>Embryophyta</taxon>
        <taxon>Tracheophyta</taxon>
        <taxon>Spermatophyta</taxon>
        <taxon>Magnoliopsida</taxon>
        <taxon>eudicotyledons</taxon>
        <taxon>Gunneridae</taxon>
        <taxon>Pentapetalae</taxon>
        <taxon>rosids</taxon>
        <taxon>fabids</taxon>
        <taxon>Malpighiales</taxon>
        <taxon>Rhizophoraceae</taxon>
        <taxon>Rhizophora</taxon>
    </lineage>
</organism>
<dbReference type="GO" id="GO:0003677">
    <property type="term" value="F:DNA binding"/>
    <property type="evidence" value="ECO:0007669"/>
    <property type="project" value="InterPro"/>
</dbReference>
<dbReference type="GO" id="GO:0042023">
    <property type="term" value="P:DNA endoreduplication"/>
    <property type="evidence" value="ECO:0007669"/>
    <property type="project" value="InterPro"/>
</dbReference>
<dbReference type="PANTHER" id="PTHR35698:SF2">
    <property type="entry name" value="DNA-BINDING PROTEIN RHL1"/>
    <property type="match status" value="1"/>
</dbReference>
<feature type="compositionally biased region" description="Low complexity" evidence="1">
    <location>
        <begin position="1"/>
        <end position="11"/>
    </location>
</feature>
<accession>A0A2P2LD47</accession>
<proteinExistence type="predicted"/>
<protein>
    <submittedName>
        <fullName evidence="2">Uncharacterized protein MANES_02G218400</fullName>
    </submittedName>
</protein>
<evidence type="ECO:0000256" key="1">
    <source>
        <dbReference type="SAM" id="MobiDB-lite"/>
    </source>
</evidence>
<dbReference type="InterPro" id="IPR038859">
    <property type="entry name" value="RHL1"/>
</dbReference>
<name>A0A2P2LD47_RHIMU</name>
<dbReference type="PANTHER" id="PTHR35698">
    <property type="entry name" value="DNA-BINDING PROTEIN RHL1"/>
    <property type="match status" value="1"/>
</dbReference>
<dbReference type="AlphaFoldDB" id="A0A2P2LD47"/>